<feature type="transmembrane region" description="Helical" evidence="16">
    <location>
        <begin position="316"/>
        <end position="335"/>
    </location>
</feature>
<sequence length="399" mass="43692">MSSFVRKYIKGDQTIWVIVVFLALVSLLTVYSATGSLAYKTQGGNTTYFMFKQLTFLLMGIGVIVVVHNIPYKYFVIFSVPALYISIALLGLTLVSGQNLNEASRWFTVPGIGISFQPSEMAKLALIVYVARVLAQHQRDDGPTEGAFWPIMIHAGIVCLLIFPENLSTSVLLAGVVMLMMFLGRVPFKYLFFTGFTGLAVVSLVLILAMNDVVLIDRAETWAARVERFMDEETENDQYGSDYQLTQSKIAIATGGMLGKGPGNSEQRNFLPHPYSDFIFAIIAEEFGFFGAMAVVVAYFFLLGRIGVIVNSSKRTFPAFMVLGLGLMLVIQAFVNMGVSVGIFPVTGQPLPLVSMGGTSILFTCFGLGAILTVSRHNQKEKAREKAAEARLAQTEQGN</sequence>
<dbReference type="STRING" id="1168289.GCA_000259075_01332"/>
<evidence type="ECO:0000256" key="10">
    <source>
        <dbReference type="ARBA" id="ARBA00033270"/>
    </source>
</evidence>
<feature type="transmembrane region" description="Helical" evidence="16">
    <location>
        <begin position="15"/>
        <end position="37"/>
    </location>
</feature>
<dbReference type="Pfam" id="PF01098">
    <property type="entry name" value="FTSW_RODA_SPOVE"/>
    <property type="match status" value="1"/>
</dbReference>
<feature type="transmembrane region" description="Helical" evidence="16">
    <location>
        <begin position="74"/>
        <end position="95"/>
    </location>
</feature>
<dbReference type="PANTHER" id="PTHR30474:SF2">
    <property type="entry name" value="PEPTIDOGLYCAN GLYCOSYLTRANSFERASE FTSW-RELATED"/>
    <property type="match status" value="1"/>
</dbReference>
<evidence type="ECO:0000256" key="15">
    <source>
        <dbReference type="ARBA" id="ARBA00049902"/>
    </source>
</evidence>
<evidence type="ECO:0000256" key="13">
    <source>
        <dbReference type="ARBA" id="ARBA00041418"/>
    </source>
</evidence>
<dbReference type="AlphaFoldDB" id="A0A2T0XTX5"/>
<evidence type="ECO:0000256" key="6">
    <source>
        <dbReference type="ARBA" id="ARBA00022984"/>
    </source>
</evidence>
<evidence type="ECO:0000256" key="2">
    <source>
        <dbReference type="ARBA" id="ARBA00022676"/>
    </source>
</evidence>
<evidence type="ECO:0000256" key="5">
    <source>
        <dbReference type="ARBA" id="ARBA00022960"/>
    </source>
</evidence>
<dbReference type="EC" id="2.4.99.28" evidence="14"/>
<organism evidence="17 18">
    <name type="scientific">Marinilabilia salmonicolor</name>
    <dbReference type="NCBI Taxonomy" id="989"/>
    <lineage>
        <taxon>Bacteria</taxon>
        <taxon>Pseudomonadati</taxon>
        <taxon>Bacteroidota</taxon>
        <taxon>Bacteroidia</taxon>
        <taxon>Marinilabiliales</taxon>
        <taxon>Marinilabiliaceae</taxon>
        <taxon>Marinilabilia</taxon>
    </lineage>
</organism>
<dbReference type="EMBL" id="QPIZ01000021">
    <property type="protein sequence ID" value="RCW30585.1"/>
    <property type="molecule type" value="Genomic_DNA"/>
</dbReference>
<protein>
    <recommendedName>
        <fullName evidence="12">Probable peptidoglycan glycosyltransferase FtsW</fullName>
        <ecNumber evidence="14">2.4.99.28</ecNumber>
    </recommendedName>
    <alternativeName>
        <fullName evidence="13">Cell division protein FtsW</fullName>
    </alternativeName>
    <alternativeName>
        <fullName evidence="10">Cell wall polymerase</fullName>
    </alternativeName>
    <alternativeName>
        <fullName evidence="9">Peptidoglycan polymerase</fullName>
    </alternativeName>
</protein>
<feature type="transmembrane region" description="Helical" evidence="16">
    <location>
        <begin position="190"/>
        <end position="210"/>
    </location>
</feature>
<dbReference type="GO" id="GO:0032153">
    <property type="term" value="C:cell division site"/>
    <property type="evidence" value="ECO:0007669"/>
    <property type="project" value="TreeGrafter"/>
</dbReference>
<dbReference type="GO" id="GO:0051301">
    <property type="term" value="P:cell division"/>
    <property type="evidence" value="ECO:0007669"/>
    <property type="project" value="UniProtKB-KW"/>
</dbReference>
<feature type="transmembrane region" description="Helical" evidence="16">
    <location>
        <begin position="151"/>
        <end position="183"/>
    </location>
</feature>
<keyword evidence="5" id="KW-0133">Cell shape</keyword>
<dbReference type="RefSeq" id="WP_106151592.1">
    <property type="nucleotide sequence ID" value="NZ_PVTS01000001.1"/>
</dbReference>
<evidence type="ECO:0000256" key="9">
    <source>
        <dbReference type="ARBA" id="ARBA00032370"/>
    </source>
</evidence>
<keyword evidence="6" id="KW-0573">Peptidoglycan synthesis</keyword>
<accession>A0A2T0XTX5</accession>
<keyword evidence="4 16" id="KW-0812">Transmembrane</keyword>
<evidence type="ECO:0000313" key="17">
    <source>
        <dbReference type="EMBL" id="RCW30585.1"/>
    </source>
</evidence>
<dbReference type="InterPro" id="IPR001182">
    <property type="entry name" value="FtsW/RodA"/>
</dbReference>
<keyword evidence="8 16" id="KW-0472">Membrane</keyword>
<dbReference type="Proteomes" id="UP000252733">
    <property type="component" value="Unassembled WGS sequence"/>
</dbReference>
<dbReference type="OrthoDB" id="9812661at2"/>
<keyword evidence="18" id="KW-1185">Reference proteome</keyword>
<feature type="transmembrane region" description="Helical" evidence="16">
    <location>
        <begin position="278"/>
        <end position="304"/>
    </location>
</feature>
<feature type="transmembrane region" description="Helical" evidence="16">
    <location>
        <begin position="355"/>
        <end position="374"/>
    </location>
</feature>
<evidence type="ECO:0000256" key="12">
    <source>
        <dbReference type="ARBA" id="ARBA00041185"/>
    </source>
</evidence>
<dbReference type="GO" id="GO:0008360">
    <property type="term" value="P:regulation of cell shape"/>
    <property type="evidence" value="ECO:0007669"/>
    <property type="project" value="UniProtKB-KW"/>
</dbReference>
<evidence type="ECO:0000256" key="7">
    <source>
        <dbReference type="ARBA" id="ARBA00022989"/>
    </source>
</evidence>
<comment type="catalytic activity">
    <reaction evidence="15">
        <text>[GlcNAc-(1-&gt;4)-Mur2Ac(oyl-L-Ala-gamma-D-Glu-L-Lys-D-Ala-D-Ala)](n)-di-trans,octa-cis-undecaprenyl diphosphate + beta-D-GlcNAc-(1-&gt;4)-Mur2Ac(oyl-L-Ala-gamma-D-Glu-L-Lys-D-Ala-D-Ala)-di-trans,octa-cis-undecaprenyl diphosphate = [GlcNAc-(1-&gt;4)-Mur2Ac(oyl-L-Ala-gamma-D-Glu-L-Lys-D-Ala-D-Ala)](n+1)-di-trans,octa-cis-undecaprenyl diphosphate + di-trans,octa-cis-undecaprenyl diphosphate + H(+)</text>
        <dbReference type="Rhea" id="RHEA:23708"/>
        <dbReference type="Rhea" id="RHEA-COMP:9602"/>
        <dbReference type="Rhea" id="RHEA-COMP:9603"/>
        <dbReference type="ChEBI" id="CHEBI:15378"/>
        <dbReference type="ChEBI" id="CHEBI:58405"/>
        <dbReference type="ChEBI" id="CHEBI:60033"/>
        <dbReference type="ChEBI" id="CHEBI:78435"/>
        <dbReference type="EC" id="2.4.99.28"/>
    </reaction>
</comment>
<evidence type="ECO:0000256" key="16">
    <source>
        <dbReference type="SAM" id="Phobius"/>
    </source>
</evidence>
<comment type="subcellular location">
    <subcellularLocation>
        <location evidence="1">Membrane</location>
        <topology evidence="1">Multi-pass membrane protein</topology>
    </subcellularLocation>
</comment>
<dbReference type="GO" id="GO:0008955">
    <property type="term" value="F:peptidoglycan glycosyltransferase activity"/>
    <property type="evidence" value="ECO:0007669"/>
    <property type="project" value="UniProtKB-EC"/>
</dbReference>
<name>A0A2T0XTX5_9BACT</name>
<reference evidence="17 18" key="1">
    <citation type="submission" date="2018-07" db="EMBL/GenBank/DDBJ databases">
        <title>Freshwater and sediment microbial communities from various areas in North America, analyzing microbe dynamics in response to fracking.</title>
        <authorList>
            <person name="Lamendella R."/>
        </authorList>
    </citation>
    <scope>NUCLEOTIDE SEQUENCE [LARGE SCALE GENOMIC DNA]</scope>
    <source>
        <strain evidence="17 18">160A</strain>
    </source>
</reference>
<evidence type="ECO:0000256" key="3">
    <source>
        <dbReference type="ARBA" id="ARBA00022679"/>
    </source>
</evidence>
<comment type="caution">
    <text evidence="17">The sequence shown here is derived from an EMBL/GenBank/DDBJ whole genome shotgun (WGS) entry which is preliminary data.</text>
</comment>
<dbReference type="GO" id="GO:0015648">
    <property type="term" value="F:lipid-linked peptidoglycan transporter activity"/>
    <property type="evidence" value="ECO:0007669"/>
    <property type="project" value="TreeGrafter"/>
</dbReference>
<dbReference type="GO" id="GO:0005886">
    <property type="term" value="C:plasma membrane"/>
    <property type="evidence" value="ECO:0007669"/>
    <property type="project" value="TreeGrafter"/>
</dbReference>
<evidence type="ECO:0000256" key="14">
    <source>
        <dbReference type="ARBA" id="ARBA00044770"/>
    </source>
</evidence>
<feature type="transmembrane region" description="Helical" evidence="16">
    <location>
        <begin position="49"/>
        <end position="68"/>
    </location>
</feature>
<comment type="similarity">
    <text evidence="11">Belongs to the SEDS family. FtsW subfamily.</text>
</comment>
<keyword evidence="3" id="KW-0808">Transferase</keyword>
<keyword evidence="17" id="KW-0131">Cell cycle</keyword>
<proteinExistence type="inferred from homology"/>
<keyword evidence="17" id="KW-0132">Cell division</keyword>
<evidence type="ECO:0000256" key="8">
    <source>
        <dbReference type="ARBA" id="ARBA00023136"/>
    </source>
</evidence>
<evidence type="ECO:0000256" key="1">
    <source>
        <dbReference type="ARBA" id="ARBA00004141"/>
    </source>
</evidence>
<keyword evidence="7 16" id="KW-1133">Transmembrane helix</keyword>
<evidence type="ECO:0000256" key="11">
    <source>
        <dbReference type="ARBA" id="ARBA00038053"/>
    </source>
</evidence>
<dbReference type="GO" id="GO:0009252">
    <property type="term" value="P:peptidoglycan biosynthetic process"/>
    <property type="evidence" value="ECO:0007669"/>
    <property type="project" value="UniProtKB-KW"/>
</dbReference>
<evidence type="ECO:0000256" key="4">
    <source>
        <dbReference type="ARBA" id="ARBA00022692"/>
    </source>
</evidence>
<dbReference type="PANTHER" id="PTHR30474">
    <property type="entry name" value="CELL CYCLE PROTEIN"/>
    <property type="match status" value="1"/>
</dbReference>
<keyword evidence="2" id="KW-0328">Glycosyltransferase</keyword>
<gene>
    <name evidence="17" type="ORF">DFO77_12121</name>
</gene>
<evidence type="ECO:0000313" key="18">
    <source>
        <dbReference type="Proteomes" id="UP000252733"/>
    </source>
</evidence>